<accession>A0A498JVK5</accession>
<protein>
    <submittedName>
        <fullName evidence="1">Uncharacterized protein</fullName>
    </submittedName>
</protein>
<gene>
    <name evidence="1" type="ORF">DVH24_021720</name>
</gene>
<name>A0A498JVK5_MALDO</name>
<organism evidence="1 2">
    <name type="scientific">Malus domestica</name>
    <name type="common">Apple</name>
    <name type="synonym">Pyrus malus</name>
    <dbReference type="NCBI Taxonomy" id="3750"/>
    <lineage>
        <taxon>Eukaryota</taxon>
        <taxon>Viridiplantae</taxon>
        <taxon>Streptophyta</taxon>
        <taxon>Embryophyta</taxon>
        <taxon>Tracheophyta</taxon>
        <taxon>Spermatophyta</taxon>
        <taxon>Magnoliopsida</taxon>
        <taxon>eudicotyledons</taxon>
        <taxon>Gunneridae</taxon>
        <taxon>Pentapetalae</taxon>
        <taxon>rosids</taxon>
        <taxon>fabids</taxon>
        <taxon>Rosales</taxon>
        <taxon>Rosaceae</taxon>
        <taxon>Amygdaloideae</taxon>
        <taxon>Maleae</taxon>
        <taxon>Malus</taxon>
    </lineage>
</organism>
<evidence type="ECO:0000313" key="1">
    <source>
        <dbReference type="EMBL" id="RXH99918.1"/>
    </source>
</evidence>
<reference evidence="1 2" key="1">
    <citation type="submission" date="2018-10" db="EMBL/GenBank/DDBJ databases">
        <title>A high-quality apple genome assembly.</title>
        <authorList>
            <person name="Hu J."/>
        </authorList>
    </citation>
    <scope>NUCLEOTIDE SEQUENCE [LARGE SCALE GENOMIC DNA]</scope>
    <source>
        <strain evidence="2">cv. HFTH1</strain>
        <tissue evidence="1">Young leaf</tissue>
    </source>
</reference>
<proteinExistence type="predicted"/>
<evidence type="ECO:0000313" key="2">
    <source>
        <dbReference type="Proteomes" id="UP000290289"/>
    </source>
</evidence>
<dbReference type="Proteomes" id="UP000290289">
    <property type="component" value="Chromosome 5"/>
</dbReference>
<keyword evidence="2" id="KW-1185">Reference proteome</keyword>
<comment type="caution">
    <text evidence="1">The sequence shown here is derived from an EMBL/GenBank/DDBJ whole genome shotgun (WGS) entry which is preliminary data.</text>
</comment>
<dbReference type="EMBL" id="RDQH01000331">
    <property type="protein sequence ID" value="RXH99918.1"/>
    <property type="molecule type" value="Genomic_DNA"/>
</dbReference>
<dbReference type="PANTHER" id="PTHR47074:SF79">
    <property type="entry name" value="PUTATIVE-RELATED"/>
    <property type="match status" value="1"/>
</dbReference>
<dbReference type="PANTHER" id="PTHR47074">
    <property type="entry name" value="BNAC02G40300D PROTEIN"/>
    <property type="match status" value="1"/>
</dbReference>
<sequence length="114" mass="13134">MLYLSDYIVSEGHPQRTLTWCYNYNVMNGLTALAIREGLMLATQRGFQNFILESDSHSTLFKGSHFNHWIHVPRQANGTAHRLARFALLSSSNSNWDRVLPDLISYLLFEESVM</sequence>
<dbReference type="AlphaFoldDB" id="A0A498JVK5"/>
<dbReference type="InterPro" id="IPR052929">
    <property type="entry name" value="RNase_H-like_EbsB-rel"/>
</dbReference>